<gene>
    <name evidence="15" type="ORF">TRIADDRAFT_25844</name>
</gene>
<accession>B3RXZ5</accession>
<dbReference type="KEGG" id="tad:TRIADDRAFT_25844"/>
<dbReference type="InterPro" id="IPR000286">
    <property type="entry name" value="HDACs"/>
</dbReference>
<comment type="similarity">
    <text evidence="2">Belongs to the histone deacetylase family.</text>
</comment>
<sequence length="374" mass="42222">TNLYIDIRDNQWPIVYSDRYDISFFGVEKLHPFDSCKWGKVMAILKSMKLIGDDDIVIPNEATENDLLVVHPSSYLKSLKWSITVANIIEVPFVALLPNFVVQKRILKAFRYQTGGTVLAGKLALERGWAINIGGGFHHCSSDNGGGFCAYADITICLKMLFQHVDGVRKAVIIDLDAHQGNGHERDFAYNSNVYILDLYNADIYPRDKDARRGISKEIKIRTGEKDDRYLMLIKLNYPTILDEFKPDIVIYNAGTDILDGDPLGGLCISAQGVIKRDEIVFKETRFRNIPIVMLTSGGYQKSNAKIIADSIMNLYQKKLIGNEYTATFSSGKSVMRPSSVMILQKLHCNRLFHHYFRSESRKTVSKGIHLGIS</sequence>
<dbReference type="RefSeq" id="XP_002112403.1">
    <property type="nucleotide sequence ID" value="XM_002112367.1"/>
</dbReference>
<dbReference type="GO" id="GO:0141221">
    <property type="term" value="F:histone deacetylase activity, hydrolytic mechanism"/>
    <property type="evidence" value="ECO:0007669"/>
    <property type="project" value="UniProtKB-EC"/>
</dbReference>
<dbReference type="GO" id="GO:0040029">
    <property type="term" value="P:epigenetic regulation of gene expression"/>
    <property type="evidence" value="ECO:0000318"/>
    <property type="project" value="GO_Central"/>
</dbReference>
<dbReference type="InterPro" id="IPR044150">
    <property type="entry name" value="HDAC_classIV"/>
</dbReference>
<dbReference type="PANTHER" id="PTHR10625:SF23">
    <property type="entry name" value="HISTONE DEACETYLASE 11"/>
    <property type="match status" value="1"/>
</dbReference>
<dbReference type="HOGENOM" id="CLU_007727_1_1_1"/>
<dbReference type="EC" id="3.5.1.98" evidence="3"/>
<evidence type="ECO:0000256" key="2">
    <source>
        <dbReference type="ARBA" id="ARBA00005947"/>
    </source>
</evidence>
<dbReference type="PANTHER" id="PTHR10625">
    <property type="entry name" value="HISTONE DEACETYLASE HDAC1-RELATED"/>
    <property type="match status" value="1"/>
</dbReference>
<dbReference type="GeneID" id="6754049"/>
<evidence type="ECO:0000256" key="7">
    <source>
        <dbReference type="ARBA" id="ARBA00023015"/>
    </source>
</evidence>
<keyword evidence="7" id="KW-0805">Transcription regulation</keyword>
<protein>
    <recommendedName>
        <fullName evidence="13">Histone deacetylase 11</fullName>
        <ecNumber evidence="3">3.5.1.98</ecNumber>
    </recommendedName>
</protein>
<dbReference type="FunFam" id="3.40.800.20:FF:000009">
    <property type="entry name" value="Histone deacetylase 11"/>
    <property type="match status" value="1"/>
</dbReference>
<name>B3RXZ5_TRIAD</name>
<evidence type="ECO:0000256" key="4">
    <source>
        <dbReference type="ARBA" id="ARBA00022491"/>
    </source>
</evidence>
<evidence type="ECO:0000256" key="13">
    <source>
        <dbReference type="ARBA" id="ARBA00072450"/>
    </source>
</evidence>
<keyword evidence="6" id="KW-0156">Chromatin regulator</keyword>
<proteinExistence type="inferred from homology"/>
<dbReference type="CDD" id="cd09993">
    <property type="entry name" value="HDAC_classIV"/>
    <property type="match status" value="1"/>
</dbReference>
<dbReference type="STRING" id="10228.B3RXZ5"/>
<keyword evidence="8" id="KW-0804">Transcription</keyword>
<keyword evidence="4" id="KW-0678">Repressor</keyword>
<organism evidence="15 16">
    <name type="scientific">Trichoplax adhaerens</name>
    <name type="common">Trichoplax reptans</name>
    <dbReference type="NCBI Taxonomy" id="10228"/>
    <lineage>
        <taxon>Eukaryota</taxon>
        <taxon>Metazoa</taxon>
        <taxon>Placozoa</taxon>
        <taxon>Uniplacotomia</taxon>
        <taxon>Trichoplacea</taxon>
        <taxon>Trichoplacidae</taxon>
        <taxon>Trichoplax</taxon>
    </lineage>
</organism>
<dbReference type="Proteomes" id="UP000009022">
    <property type="component" value="Unassembled WGS sequence"/>
</dbReference>
<dbReference type="OMA" id="EIGFPWS"/>
<evidence type="ECO:0000256" key="9">
    <source>
        <dbReference type="ARBA" id="ARBA00023242"/>
    </source>
</evidence>
<evidence type="ECO:0000256" key="8">
    <source>
        <dbReference type="ARBA" id="ARBA00023163"/>
    </source>
</evidence>
<reference evidence="15 16" key="1">
    <citation type="journal article" date="2008" name="Nature">
        <title>The Trichoplax genome and the nature of placozoans.</title>
        <authorList>
            <person name="Srivastava M."/>
            <person name="Begovic E."/>
            <person name="Chapman J."/>
            <person name="Putnam N.H."/>
            <person name="Hellsten U."/>
            <person name="Kawashima T."/>
            <person name="Kuo A."/>
            <person name="Mitros T."/>
            <person name="Salamov A."/>
            <person name="Carpenter M.L."/>
            <person name="Signorovitch A.Y."/>
            <person name="Moreno M.A."/>
            <person name="Kamm K."/>
            <person name="Grimwood J."/>
            <person name="Schmutz J."/>
            <person name="Shapiro H."/>
            <person name="Grigoriev I.V."/>
            <person name="Buss L.W."/>
            <person name="Schierwater B."/>
            <person name="Dellaporta S.L."/>
            <person name="Rokhsar D.S."/>
        </authorList>
    </citation>
    <scope>NUCLEOTIDE SEQUENCE [LARGE SCALE GENOMIC DNA]</scope>
    <source>
        <strain evidence="15 16">Grell-BS-1999</strain>
    </source>
</reference>
<evidence type="ECO:0000256" key="11">
    <source>
        <dbReference type="ARBA" id="ARBA00059784"/>
    </source>
</evidence>
<evidence type="ECO:0000256" key="3">
    <source>
        <dbReference type="ARBA" id="ARBA00012111"/>
    </source>
</evidence>
<evidence type="ECO:0000256" key="1">
    <source>
        <dbReference type="ARBA" id="ARBA00004123"/>
    </source>
</evidence>
<dbReference type="InterPro" id="IPR037138">
    <property type="entry name" value="His_deacetylse_dom_sf"/>
</dbReference>
<evidence type="ECO:0000256" key="10">
    <source>
        <dbReference type="ARBA" id="ARBA00048287"/>
    </source>
</evidence>
<keyword evidence="16" id="KW-1185">Reference proteome</keyword>
<dbReference type="InterPro" id="IPR023801">
    <property type="entry name" value="His_deacetylse_dom"/>
</dbReference>
<dbReference type="eggNOG" id="KOG1344">
    <property type="taxonomic scope" value="Eukaryota"/>
</dbReference>
<feature type="non-terminal residue" evidence="15">
    <location>
        <position position="1"/>
    </location>
</feature>
<dbReference type="Pfam" id="PF00850">
    <property type="entry name" value="Hist_deacetyl"/>
    <property type="match status" value="1"/>
</dbReference>
<dbReference type="PRINTS" id="PR01270">
    <property type="entry name" value="HDASUPER"/>
</dbReference>
<comment type="function">
    <text evidence="11">Responsible for the deacetylation of lysine residues on the N-terminal part of the core histones (H2A, H2B, H3 and H4). Histone deacetylation gives a tag for epigenetic repression and plays an important role in transcriptional regulation, cell cycle progression and developmental events. Histone deacetylases act via the formation of large multiprotein complexes.</text>
</comment>
<dbReference type="PhylomeDB" id="B3RXZ5"/>
<evidence type="ECO:0000256" key="12">
    <source>
        <dbReference type="ARBA" id="ARBA00065154"/>
    </source>
</evidence>
<dbReference type="GO" id="GO:0004407">
    <property type="term" value="F:histone deacetylase activity"/>
    <property type="evidence" value="ECO:0000318"/>
    <property type="project" value="GO_Central"/>
</dbReference>
<evidence type="ECO:0000256" key="5">
    <source>
        <dbReference type="ARBA" id="ARBA00022801"/>
    </source>
</evidence>
<comment type="subcellular location">
    <subcellularLocation>
        <location evidence="1">Nucleus</location>
    </subcellularLocation>
</comment>
<dbReference type="SUPFAM" id="SSF52768">
    <property type="entry name" value="Arginase/deacetylase"/>
    <property type="match status" value="1"/>
</dbReference>
<comment type="catalytic activity">
    <reaction evidence="10">
        <text>N(6)-acetyl-L-lysyl-[histone] + H2O = L-lysyl-[histone] + acetate</text>
        <dbReference type="Rhea" id="RHEA:58196"/>
        <dbReference type="Rhea" id="RHEA-COMP:9845"/>
        <dbReference type="Rhea" id="RHEA-COMP:11338"/>
        <dbReference type="ChEBI" id="CHEBI:15377"/>
        <dbReference type="ChEBI" id="CHEBI:29969"/>
        <dbReference type="ChEBI" id="CHEBI:30089"/>
        <dbReference type="ChEBI" id="CHEBI:61930"/>
        <dbReference type="EC" id="3.5.1.98"/>
    </reaction>
</comment>
<feature type="domain" description="Histone deacetylase" evidence="14">
    <location>
        <begin position="31"/>
        <end position="312"/>
    </location>
</feature>
<dbReference type="InterPro" id="IPR023696">
    <property type="entry name" value="Ureohydrolase_dom_sf"/>
</dbReference>
<dbReference type="AlphaFoldDB" id="B3RXZ5"/>
<evidence type="ECO:0000259" key="14">
    <source>
        <dbReference type="Pfam" id="PF00850"/>
    </source>
</evidence>
<comment type="subunit">
    <text evidence="12">Interacts with HDAC6.</text>
</comment>
<dbReference type="GO" id="GO:0000118">
    <property type="term" value="C:histone deacetylase complex"/>
    <property type="evidence" value="ECO:0000318"/>
    <property type="project" value="GO_Central"/>
</dbReference>
<dbReference type="EMBL" id="DS985245">
    <property type="protein sequence ID" value="EDV24513.1"/>
    <property type="molecule type" value="Genomic_DNA"/>
</dbReference>
<dbReference type="InParanoid" id="B3RXZ5"/>
<keyword evidence="5" id="KW-0378">Hydrolase</keyword>
<evidence type="ECO:0000313" key="16">
    <source>
        <dbReference type="Proteomes" id="UP000009022"/>
    </source>
</evidence>
<dbReference type="Gene3D" id="3.40.800.20">
    <property type="entry name" value="Histone deacetylase domain"/>
    <property type="match status" value="1"/>
</dbReference>
<evidence type="ECO:0000313" key="15">
    <source>
        <dbReference type="EMBL" id="EDV24513.1"/>
    </source>
</evidence>
<keyword evidence="9" id="KW-0539">Nucleus</keyword>
<evidence type="ECO:0000256" key="6">
    <source>
        <dbReference type="ARBA" id="ARBA00022853"/>
    </source>
</evidence>
<dbReference type="CTD" id="6754049"/>
<dbReference type="FunCoup" id="B3RXZ5">
    <property type="interactions" value="517"/>
</dbReference>
<dbReference type="OrthoDB" id="437693at2759"/>